<dbReference type="PANTHER" id="PTHR44329:SF288">
    <property type="entry name" value="MITOGEN-ACTIVATED PROTEIN KINASE KINASE KINASE 20"/>
    <property type="match status" value="1"/>
</dbReference>
<dbReference type="Gene3D" id="1.10.510.10">
    <property type="entry name" value="Transferase(Phosphotransferase) domain 1"/>
    <property type="match status" value="1"/>
</dbReference>
<keyword evidence="3" id="KW-0418">Kinase</keyword>
<evidence type="ECO:0000259" key="5">
    <source>
        <dbReference type="PROSITE" id="PS50011"/>
    </source>
</evidence>
<feature type="domain" description="Protein kinase" evidence="5">
    <location>
        <begin position="106"/>
        <end position="507"/>
    </location>
</feature>
<dbReference type="PANTHER" id="PTHR44329">
    <property type="entry name" value="SERINE/THREONINE-PROTEIN KINASE TNNI3K-RELATED"/>
    <property type="match status" value="1"/>
</dbReference>
<keyword evidence="7" id="KW-1185">Reference proteome</keyword>
<evidence type="ECO:0000256" key="1">
    <source>
        <dbReference type="ARBA" id="ARBA00022679"/>
    </source>
</evidence>
<comment type="caution">
    <text evidence="6">The sequence shown here is derived from an EMBL/GenBank/DDBJ whole genome shotgun (WGS) entry which is preliminary data.</text>
</comment>
<reference evidence="6 7" key="1">
    <citation type="submission" date="2024-07" db="EMBL/GenBank/DDBJ databases">
        <title>Section-level genome sequencing and comparative genomics of Aspergillus sections Usti and Cavernicolus.</title>
        <authorList>
            <consortium name="Lawrence Berkeley National Laboratory"/>
            <person name="Nybo J.L."/>
            <person name="Vesth T.C."/>
            <person name="Theobald S."/>
            <person name="Frisvad J.C."/>
            <person name="Larsen T.O."/>
            <person name="Kjaerboelling I."/>
            <person name="Rothschild-Mancinelli K."/>
            <person name="Lyhne E.K."/>
            <person name="Kogle M.E."/>
            <person name="Barry K."/>
            <person name="Clum A."/>
            <person name="Na H."/>
            <person name="Ledsgaard L."/>
            <person name="Lin J."/>
            <person name="Lipzen A."/>
            <person name="Kuo A."/>
            <person name="Riley R."/>
            <person name="Mondo S."/>
            <person name="LaButti K."/>
            <person name="Haridas S."/>
            <person name="Pangalinan J."/>
            <person name="Salamov A.A."/>
            <person name="Simmons B.A."/>
            <person name="Magnuson J.K."/>
            <person name="Chen J."/>
            <person name="Drula E."/>
            <person name="Henrissat B."/>
            <person name="Wiebenga A."/>
            <person name="Lubbers R.J."/>
            <person name="Gomes A.C."/>
            <person name="Makela M.R."/>
            <person name="Stajich J."/>
            <person name="Grigoriev I.V."/>
            <person name="Mortensen U.H."/>
            <person name="De vries R.P."/>
            <person name="Baker S.E."/>
            <person name="Andersen M.R."/>
        </authorList>
    </citation>
    <scope>NUCLEOTIDE SEQUENCE [LARGE SCALE GENOMIC DNA]</scope>
    <source>
        <strain evidence="6 7">CBS 600.67</strain>
    </source>
</reference>
<dbReference type="PROSITE" id="PS50011">
    <property type="entry name" value="PROTEIN_KINASE_DOM"/>
    <property type="match status" value="1"/>
</dbReference>
<keyword evidence="1" id="KW-0808">Transferase</keyword>
<dbReference type="InterPro" id="IPR011009">
    <property type="entry name" value="Kinase-like_dom_sf"/>
</dbReference>
<dbReference type="InterPro" id="IPR051681">
    <property type="entry name" value="Ser/Thr_Kinases-Pseudokinases"/>
</dbReference>
<evidence type="ECO:0000256" key="3">
    <source>
        <dbReference type="ARBA" id="ARBA00022777"/>
    </source>
</evidence>
<evidence type="ECO:0000313" key="7">
    <source>
        <dbReference type="Proteomes" id="UP001610335"/>
    </source>
</evidence>
<dbReference type="InterPro" id="IPR000719">
    <property type="entry name" value="Prot_kinase_dom"/>
</dbReference>
<evidence type="ECO:0000313" key="6">
    <source>
        <dbReference type="EMBL" id="KAL2834219.1"/>
    </source>
</evidence>
<accession>A0ABR4J2F4</accession>
<organism evidence="6 7">
    <name type="scientific">Aspergillus cavernicola</name>
    <dbReference type="NCBI Taxonomy" id="176166"/>
    <lineage>
        <taxon>Eukaryota</taxon>
        <taxon>Fungi</taxon>
        <taxon>Dikarya</taxon>
        <taxon>Ascomycota</taxon>
        <taxon>Pezizomycotina</taxon>
        <taxon>Eurotiomycetes</taxon>
        <taxon>Eurotiomycetidae</taxon>
        <taxon>Eurotiales</taxon>
        <taxon>Aspergillaceae</taxon>
        <taxon>Aspergillus</taxon>
        <taxon>Aspergillus subgen. Nidulantes</taxon>
    </lineage>
</organism>
<evidence type="ECO:0000256" key="4">
    <source>
        <dbReference type="ARBA" id="ARBA00022840"/>
    </source>
</evidence>
<keyword evidence="2" id="KW-0547">Nucleotide-binding</keyword>
<dbReference type="EMBL" id="JBFXLS010000002">
    <property type="protein sequence ID" value="KAL2834219.1"/>
    <property type="molecule type" value="Genomic_DNA"/>
</dbReference>
<sequence length="584" mass="67059">MDPSPKLLDALFFPTAAYHPDLPLPENRQQKEGLIDWSRSFLNPATRIETLDSVPTPTWDIDGAEPDGIQFWALPRFTRGHPPQRIDVYVGPTDIEAHPSLRPLANATVVMVGKDACARLDIARHILRALEYWSSRIVDFERLYMSMPFGSQICIKDIKPSILEMEITFVADYALERQWLSATQLKEMWQLPADSWPSELDLNEIEFIRQMHDSISLVTISKRHGAAQYIFKAASTDVKLLYLELRNLLELFPHPNILSRPIYVVTKKVRFGGKQGLCGVILEYLPLGTLGRFLACHKAPAHPMTDRLKWARQATEALIHIHSQCGKFYADLNMSNIGVKHSKDGGSPDLVIIDFDQRTGLYNWSPPEVYYVDYIERLARGHIDSAVPEEYRAIMRSLFPNWTPPSRHTRYHEAFAGYSIGWLALSKHERDAAMVYMAGKLLWCIFENVEEITEPAIYAAFRINPSLTFPEFKATPPEMRDCIRRCTAGAPEWEGRRQPFVIRQGRLYPRAKISSAEGQFKLFKEVQSAARWWWKEEIEDARRFLRAREKDQDSLEDIGQRPKLEEVLGMILSVTERAQLGPHS</sequence>
<dbReference type="SUPFAM" id="SSF56112">
    <property type="entry name" value="Protein kinase-like (PK-like)"/>
    <property type="match status" value="1"/>
</dbReference>
<keyword evidence="4" id="KW-0067">ATP-binding</keyword>
<protein>
    <recommendedName>
        <fullName evidence="5">Protein kinase domain-containing protein</fullName>
    </recommendedName>
</protein>
<dbReference type="Proteomes" id="UP001610335">
    <property type="component" value="Unassembled WGS sequence"/>
</dbReference>
<proteinExistence type="predicted"/>
<name>A0ABR4J2F4_9EURO</name>
<evidence type="ECO:0000256" key="2">
    <source>
        <dbReference type="ARBA" id="ARBA00022741"/>
    </source>
</evidence>
<gene>
    <name evidence="6" type="ORF">BDW59DRAFT_156161</name>
</gene>